<evidence type="ECO:0000313" key="3">
    <source>
        <dbReference type="Proteomes" id="UP001303222"/>
    </source>
</evidence>
<evidence type="ECO:0000256" key="1">
    <source>
        <dbReference type="SAM" id="Phobius"/>
    </source>
</evidence>
<gene>
    <name evidence="2" type="ORF">QBC32DRAFT_330843</name>
</gene>
<reference evidence="2" key="1">
    <citation type="journal article" date="2023" name="Mol. Phylogenet. Evol.">
        <title>Genome-scale phylogeny and comparative genomics of the fungal order Sordariales.</title>
        <authorList>
            <person name="Hensen N."/>
            <person name="Bonometti L."/>
            <person name="Westerberg I."/>
            <person name="Brannstrom I.O."/>
            <person name="Guillou S."/>
            <person name="Cros-Aarteil S."/>
            <person name="Calhoun S."/>
            <person name="Haridas S."/>
            <person name="Kuo A."/>
            <person name="Mondo S."/>
            <person name="Pangilinan J."/>
            <person name="Riley R."/>
            <person name="LaButti K."/>
            <person name="Andreopoulos B."/>
            <person name="Lipzen A."/>
            <person name="Chen C."/>
            <person name="Yan M."/>
            <person name="Daum C."/>
            <person name="Ng V."/>
            <person name="Clum A."/>
            <person name="Steindorff A."/>
            <person name="Ohm R.A."/>
            <person name="Martin F."/>
            <person name="Silar P."/>
            <person name="Natvig D.O."/>
            <person name="Lalanne C."/>
            <person name="Gautier V."/>
            <person name="Ament-Velasquez S.L."/>
            <person name="Kruys A."/>
            <person name="Hutchinson M.I."/>
            <person name="Powell A.J."/>
            <person name="Barry K."/>
            <person name="Miller A.N."/>
            <person name="Grigoriev I.V."/>
            <person name="Debuchy R."/>
            <person name="Gladieux P."/>
            <person name="Hiltunen Thoren M."/>
            <person name="Johannesson H."/>
        </authorList>
    </citation>
    <scope>NUCLEOTIDE SEQUENCE</scope>
    <source>
        <strain evidence="2">CBS 626.80</strain>
    </source>
</reference>
<sequence>MRRKLHRSHIDRRNVVLALVGDFAVFTLFVLFVRCDSRLWFHSKLSLSAVLVFLHVPSGSIQLFFKNHFTKTSRYPKR</sequence>
<keyword evidence="3" id="KW-1185">Reference proteome</keyword>
<organism evidence="2 3">
    <name type="scientific">Pseudoneurospora amorphoporcata</name>
    <dbReference type="NCBI Taxonomy" id="241081"/>
    <lineage>
        <taxon>Eukaryota</taxon>
        <taxon>Fungi</taxon>
        <taxon>Dikarya</taxon>
        <taxon>Ascomycota</taxon>
        <taxon>Pezizomycotina</taxon>
        <taxon>Sordariomycetes</taxon>
        <taxon>Sordariomycetidae</taxon>
        <taxon>Sordariales</taxon>
        <taxon>Sordariaceae</taxon>
        <taxon>Pseudoneurospora</taxon>
    </lineage>
</organism>
<dbReference type="EMBL" id="MU859065">
    <property type="protein sequence ID" value="KAK3956511.1"/>
    <property type="molecule type" value="Genomic_DNA"/>
</dbReference>
<keyword evidence="1" id="KW-0812">Transmembrane</keyword>
<accession>A0AAN6SKL8</accession>
<evidence type="ECO:0000313" key="2">
    <source>
        <dbReference type="EMBL" id="KAK3956511.1"/>
    </source>
</evidence>
<proteinExistence type="predicted"/>
<keyword evidence="1" id="KW-1133">Transmembrane helix</keyword>
<dbReference type="AlphaFoldDB" id="A0AAN6SKL8"/>
<comment type="caution">
    <text evidence="2">The sequence shown here is derived from an EMBL/GenBank/DDBJ whole genome shotgun (WGS) entry which is preliminary data.</text>
</comment>
<dbReference type="Proteomes" id="UP001303222">
    <property type="component" value="Unassembled WGS sequence"/>
</dbReference>
<feature type="transmembrane region" description="Helical" evidence="1">
    <location>
        <begin position="12"/>
        <end position="33"/>
    </location>
</feature>
<feature type="transmembrane region" description="Helical" evidence="1">
    <location>
        <begin position="45"/>
        <end position="65"/>
    </location>
</feature>
<keyword evidence="1" id="KW-0472">Membrane</keyword>
<reference evidence="2" key="2">
    <citation type="submission" date="2023-06" db="EMBL/GenBank/DDBJ databases">
        <authorList>
            <consortium name="Lawrence Berkeley National Laboratory"/>
            <person name="Mondo S.J."/>
            <person name="Hensen N."/>
            <person name="Bonometti L."/>
            <person name="Westerberg I."/>
            <person name="Brannstrom I.O."/>
            <person name="Guillou S."/>
            <person name="Cros-Aarteil S."/>
            <person name="Calhoun S."/>
            <person name="Haridas S."/>
            <person name="Kuo A."/>
            <person name="Pangilinan J."/>
            <person name="Riley R."/>
            <person name="Labutti K."/>
            <person name="Andreopoulos B."/>
            <person name="Lipzen A."/>
            <person name="Chen C."/>
            <person name="Yanf M."/>
            <person name="Daum C."/>
            <person name="Ng V."/>
            <person name="Clum A."/>
            <person name="Steindorff A."/>
            <person name="Ohm R."/>
            <person name="Martin F."/>
            <person name="Silar P."/>
            <person name="Natvig D."/>
            <person name="Lalanne C."/>
            <person name="Gautier V."/>
            <person name="Ament-Velasquez S.L."/>
            <person name="Kruys A."/>
            <person name="Hutchinson M.I."/>
            <person name="Powell A.J."/>
            <person name="Barry K."/>
            <person name="Miller A.N."/>
            <person name="Grigoriev I.V."/>
            <person name="Debuchy R."/>
            <person name="Gladieux P."/>
            <person name="Thoren M.H."/>
            <person name="Johannesson H."/>
        </authorList>
    </citation>
    <scope>NUCLEOTIDE SEQUENCE</scope>
    <source>
        <strain evidence="2">CBS 626.80</strain>
    </source>
</reference>
<name>A0AAN6SKL8_9PEZI</name>
<protein>
    <submittedName>
        <fullName evidence="2">Uncharacterized protein</fullName>
    </submittedName>
</protein>